<sequence length="285" mass="30398">MASKRTLDDPVRLKAQQLREAQEKADRRTRAIIISIVVVVVLAVVATVAIVISRQIAKKSEALTADPVAVLGDYASGEPILYSHLGVGKIDESLPTLTEYFDYSCHACADIDVLIGAQVSAGADKGEYNVKYQPVQTVGLGYMSPATSASLIVAQKDPEHWAAFHHALLAYFSTQFRAGKGEVIQDIDNSWKQVKVIASQVGVPESVSDGFPVNVVTDYLAASSQAWRDAPVQGRSKLGTPEFVNNDSVKIELSGKEAAAILASLRTGMSLPVDGAPSSESAQSE</sequence>
<dbReference type="SUPFAM" id="SSF52833">
    <property type="entry name" value="Thioredoxin-like"/>
    <property type="match status" value="1"/>
</dbReference>
<comment type="caution">
    <text evidence="2">The sequence shown here is derived from an EMBL/GenBank/DDBJ whole genome shotgun (WGS) entry which is preliminary data.</text>
</comment>
<dbReference type="AlphaFoldDB" id="A0A923E7J2"/>
<keyword evidence="1" id="KW-0812">Transmembrane</keyword>
<reference evidence="2" key="1">
    <citation type="submission" date="2020-08" db="EMBL/GenBank/DDBJ databases">
        <title>Sequencing the genomes of 1000 actinobacteria strains.</title>
        <authorList>
            <person name="Klenk H.-P."/>
        </authorList>
    </citation>
    <scope>NUCLEOTIDE SEQUENCE</scope>
    <source>
        <strain evidence="2">DSM 10695</strain>
    </source>
</reference>
<evidence type="ECO:0000313" key="3">
    <source>
        <dbReference type="Proteomes" id="UP000617426"/>
    </source>
</evidence>
<evidence type="ECO:0000313" key="2">
    <source>
        <dbReference type="EMBL" id="MBB6335530.1"/>
    </source>
</evidence>
<dbReference type="Gene3D" id="3.40.30.10">
    <property type="entry name" value="Glutaredoxin"/>
    <property type="match status" value="1"/>
</dbReference>
<name>A0A923E7J2_9ACTO</name>
<gene>
    <name evidence="2" type="ORF">HD592_002095</name>
</gene>
<keyword evidence="1" id="KW-0472">Membrane</keyword>
<dbReference type="GO" id="GO:0016853">
    <property type="term" value="F:isomerase activity"/>
    <property type="evidence" value="ECO:0007669"/>
    <property type="project" value="UniProtKB-KW"/>
</dbReference>
<dbReference type="InterPro" id="IPR036249">
    <property type="entry name" value="Thioredoxin-like_sf"/>
</dbReference>
<dbReference type="CDD" id="cd02972">
    <property type="entry name" value="DsbA_family"/>
    <property type="match status" value="1"/>
</dbReference>
<dbReference type="Proteomes" id="UP000617426">
    <property type="component" value="Unassembled WGS sequence"/>
</dbReference>
<protein>
    <submittedName>
        <fullName evidence="2">Protein-disulfide isomerase</fullName>
    </submittedName>
</protein>
<evidence type="ECO:0000256" key="1">
    <source>
        <dbReference type="SAM" id="Phobius"/>
    </source>
</evidence>
<organism evidence="2 3">
    <name type="scientific">Schaalia hyovaginalis</name>
    <dbReference type="NCBI Taxonomy" id="29316"/>
    <lineage>
        <taxon>Bacteria</taxon>
        <taxon>Bacillati</taxon>
        <taxon>Actinomycetota</taxon>
        <taxon>Actinomycetes</taxon>
        <taxon>Actinomycetales</taxon>
        <taxon>Actinomycetaceae</taxon>
        <taxon>Schaalia</taxon>
    </lineage>
</organism>
<dbReference type="EMBL" id="JACHMK010000001">
    <property type="protein sequence ID" value="MBB6335530.1"/>
    <property type="molecule type" value="Genomic_DNA"/>
</dbReference>
<feature type="transmembrane region" description="Helical" evidence="1">
    <location>
        <begin position="31"/>
        <end position="52"/>
    </location>
</feature>
<dbReference type="RefSeq" id="WP_184453954.1">
    <property type="nucleotide sequence ID" value="NZ_JACHMK010000001.1"/>
</dbReference>
<keyword evidence="1" id="KW-1133">Transmembrane helix</keyword>
<accession>A0A923E7J2</accession>
<proteinExistence type="predicted"/>
<keyword evidence="3" id="KW-1185">Reference proteome</keyword>
<keyword evidence="2" id="KW-0413">Isomerase</keyword>